<gene>
    <name evidence="1" type="ORF">B4088_6394</name>
</gene>
<accession>A0A164KFW5</accession>
<sequence length="38" mass="4555">MDSLEGVLALLRQDWNKDNWIYEEEDGETFVRLKEQLA</sequence>
<reference evidence="1 2" key="1">
    <citation type="submission" date="2015-09" db="EMBL/GenBank/DDBJ databases">
        <title>Bacillus cereus food isolates.</title>
        <authorList>
            <person name="Boekhorst J."/>
        </authorList>
    </citation>
    <scope>NUCLEOTIDE SEQUENCE [LARGE SCALE GENOMIC DNA]</scope>
    <source>
        <strain evidence="1 2">B4088</strain>
    </source>
</reference>
<organism evidence="1 2">
    <name type="scientific">Bacillus cereus</name>
    <dbReference type="NCBI Taxonomy" id="1396"/>
    <lineage>
        <taxon>Bacteria</taxon>
        <taxon>Bacillati</taxon>
        <taxon>Bacillota</taxon>
        <taxon>Bacilli</taxon>
        <taxon>Bacillales</taxon>
        <taxon>Bacillaceae</taxon>
        <taxon>Bacillus</taxon>
        <taxon>Bacillus cereus group</taxon>
    </lineage>
</organism>
<dbReference type="AlphaFoldDB" id="A0A164KFW5"/>
<dbReference type="EMBL" id="LJKE01000132">
    <property type="protein sequence ID" value="KZD50197.1"/>
    <property type="molecule type" value="Genomic_DNA"/>
</dbReference>
<dbReference type="Proteomes" id="UP000076482">
    <property type="component" value="Unassembled WGS sequence"/>
</dbReference>
<evidence type="ECO:0000313" key="1">
    <source>
        <dbReference type="EMBL" id="KZD50197.1"/>
    </source>
</evidence>
<comment type="caution">
    <text evidence="1">The sequence shown here is derived from an EMBL/GenBank/DDBJ whole genome shotgun (WGS) entry which is preliminary data.</text>
</comment>
<proteinExistence type="predicted"/>
<evidence type="ECO:0000313" key="2">
    <source>
        <dbReference type="Proteomes" id="UP000076482"/>
    </source>
</evidence>
<dbReference type="PATRIC" id="fig|1396.535.peg.5637"/>
<name>A0A164KFW5_BACCE</name>
<protein>
    <submittedName>
        <fullName evidence="1">Uncharacterized protein</fullName>
    </submittedName>
</protein>